<sequence length="338" mass="35199">MVTLWAVLPGDIDDPAAPSGGNRYDRTVLSLLPDVHEIAVPGSWPTPSDATRATLGHALSEIPDMSDVLVDGLVGCGVPEALAPHATRLRLIMLVHLPLSDETGLSPGEADDLRERERRALHLATTVIATSSAAADRVAGMHGLAHVAIAPPGVEPAPLAEPDPAGRRLLCVAAVTPRKGQDLLVGALEEDLAGLDWTCTFAGALVRPVPHTDPRLHFAGPLGDGALAKAYGETDLLILPSRAETYGMVVTEALARGIPVLASDVGGVSEALGTAPDGTRPGLLVPPGDRTALAAALRSWLTGAALRDRLRTAAHARRDTLPGWDETARRLDTACRPA</sequence>
<dbReference type="CDD" id="cd03801">
    <property type="entry name" value="GT4_PimA-like"/>
    <property type="match status" value="1"/>
</dbReference>
<keyword evidence="2" id="KW-1185">Reference proteome</keyword>
<proteinExistence type="predicted"/>
<dbReference type="InterPro" id="IPR050194">
    <property type="entry name" value="Glycosyltransferase_grp1"/>
</dbReference>
<dbReference type="PANTHER" id="PTHR45947">
    <property type="entry name" value="SULFOQUINOVOSYL TRANSFERASE SQD2"/>
    <property type="match status" value="1"/>
</dbReference>
<dbReference type="RefSeq" id="WP_215787939.1">
    <property type="nucleotide sequence ID" value="NZ_JAHKKG010000004.1"/>
</dbReference>
<protein>
    <submittedName>
        <fullName evidence="1">Glycosyltransferase family 4 protein</fullName>
    </submittedName>
</protein>
<name>A0ABS5YQS4_9ACTN</name>
<dbReference type="Pfam" id="PF13692">
    <property type="entry name" value="Glyco_trans_1_4"/>
    <property type="match status" value="1"/>
</dbReference>
<comment type="caution">
    <text evidence="1">The sequence shown here is derived from an EMBL/GenBank/DDBJ whole genome shotgun (WGS) entry which is preliminary data.</text>
</comment>
<evidence type="ECO:0000313" key="2">
    <source>
        <dbReference type="Proteomes" id="UP001519654"/>
    </source>
</evidence>
<dbReference type="SUPFAM" id="SSF53756">
    <property type="entry name" value="UDP-Glycosyltransferase/glycogen phosphorylase"/>
    <property type="match status" value="1"/>
</dbReference>
<gene>
    <name evidence="1" type="ORF">KOI35_12750</name>
</gene>
<dbReference type="EMBL" id="JAHKKG010000004">
    <property type="protein sequence ID" value="MBU2664365.1"/>
    <property type="molecule type" value="Genomic_DNA"/>
</dbReference>
<organism evidence="1 2">
    <name type="scientific">Paractinoplanes bogorensis</name>
    <dbReference type="NCBI Taxonomy" id="1610840"/>
    <lineage>
        <taxon>Bacteria</taxon>
        <taxon>Bacillati</taxon>
        <taxon>Actinomycetota</taxon>
        <taxon>Actinomycetes</taxon>
        <taxon>Micromonosporales</taxon>
        <taxon>Micromonosporaceae</taxon>
        <taxon>Paractinoplanes</taxon>
    </lineage>
</organism>
<dbReference type="Proteomes" id="UP001519654">
    <property type="component" value="Unassembled WGS sequence"/>
</dbReference>
<accession>A0ABS5YQS4</accession>
<dbReference type="PANTHER" id="PTHR45947:SF3">
    <property type="entry name" value="SULFOQUINOVOSYL TRANSFERASE SQD2"/>
    <property type="match status" value="1"/>
</dbReference>
<dbReference type="Gene3D" id="3.40.50.2000">
    <property type="entry name" value="Glycogen Phosphorylase B"/>
    <property type="match status" value="2"/>
</dbReference>
<evidence type="ECO:0000313" key="1">
    <source>
        <dbReference type="EMBL" id="MBU2664365.1"/>
    </source>
</evidence>
<reference evidence="1 2" key="1">
    <citation type="submission" date="2021-06" db="EMBL/GenBank/DDBJ databases">
        <title>Actinoplanes lichenicola sp. nov., and Actinoplanes ovalisporus sp. nov., isolated from lichen in Thailand.</title>
        <authorList>
            <person name="Saeng-In P."/>
            <person name="Kanchanasin P."/>
            <person name="Yuki M."/>
            <person name="Kudo T."/>
            <person name="Ohkuma M."/>
            <person name="Phongsopitanun W."/>
            <person name="Tanasupawat S."/>
        </authorList>
    </citation>
    <scope>NUCLEOTIDE SEQUENCE [LARGE SCALE GENOMIC DNA]</scope>
    <source>
        <strain evidence="1 2">NBRC 110975</strain>
    </source>
</reference>